<feature type="region of interest" description="Disordered" evidence="1">
    <location>
        <begin position="1"/>
        <end position="75"/>
    </location>
</feature>
<dbReference type="Proteomes" id="UP000789524">
    <property type="component" value="Unassembled WGS sequence"/>
</dbReference>
<gene>
    <name evidence="2" type="ORF">DCHRY22_LOCUS5935</name>
</gene>
<dbReference type="AlphaFoldDB" id="A0A8J2QKX2"/>
<reference evidence="2" key="1">
    <citation type="submission" date="2021-09" db="EMBL/GenBank/DDBJ databases">
        <authorList>
            <person name="Martin H S."/>
        </authorList>
    </citation>
    <scope>NUCLEOTIDE SEQUENCE</scope>
</reference>
<feature type="compositionally biased region" description="Basic and acidic residues" evidence="1">
    <location>
        <begin position="54"/>
        <end position="65"/>
    </location>
</feature>
<name>A0A8J2QKX2_9NEOP</name>
<protein>
    <submittedName>
        <fullName evidence="2">(African queen) hypothetical protein</fullName>
    </submittedName>
</protein>
<dbReference type="EMBL" id="CAKASE010000052">
    <property type="protein sequence ID" value="CAG9565027.1"/>
    <property type="molecule type" value="Genomic_DNA"/>
</dbReference>
<evidence type="ECO:0000313" key="2">
    <source>
        <dbReference type="EMBL" id="CAG9565027.1"/>
    </source>
</evidence>
<evidence type="ECO:0000256" key="1">
    <source>
        <dbReference type="SAM" id="MobiDB-lite"/>
    </source>
</evidence>
<accession>A0A8J2QKX2</accession>
<organism evidence="2 3">
    <name type="scientific">Danaus chrysippus</name>
    <name type="common">African queen</name>
    <dbReference type="NCBI Taxonomy" id="151541"/>
    <lineage>
        <taxon>Eukaryota</taxon>
        <taxon>Metazoa</taxon>
        <taxon>Ecdysozoa</taxon>
        <taxon>Arthropoda</taxon>
        <taxon>Hexapoda</taxon>
        <taxon>Insecta</taxon>
        <taxon>Pterygota</taxon>
        <taxon>Neoptera</taxon>
        <taxon>Endopterygota</taxon>
        <taxon>Lepidoptera</taxon>
        <taxon>Glossata</taxon>
        <taxon>Ditrysia</taxon>
        <taxon>Papilionoidea</taxon>
        <taxon>Nymphalidae</taxon>
        <taxon>Danainae</taxon>
        <taxon>Danaini</taxon>
        <taxon>Danaina</taxon>
        <taxon>Danaus</taxon>
        <taxon>Anosia</taxon>
    </lineage>
</organism>
<proteinExistence type="predicted"/>
<feature type="compositionally biased region" description="Polar residues" evidence="1">
    <location>
        <begin position="37"/>
        <end position="53"/>
    </location>
</feature>
<feature type="compositionally biased region" description="Basic and acidic residues" evidence="1">
    <location>
        <begin position="1"/>
        <end position="30"/>
    </location>
</feature>
<feature type="compositionally biased region" description="Polar residues" evidence="1">
    <location>
        <begin position="66"/>
        <end position="75"/>
    </location>
</feature>
<comment type="caution">
    <text evidence="2">The sequence shown here is derived from an EMBL/GenBank/DDBJ whole genome shotgun (WGS) entry which is preliminary data.</text>
</comment>
<evidence type="ECO:0000313" key="3">
    <source>
        <dbReference type="Proteomes" id="UP000789524"/>
    </source>
</evidence>
<sequence length="75" mass="8160">MELDSIHMDSPKSIADKEQVINDSKDKTEGDSPATGDDSQTVQTENNEITKNSNDSEKITKDVSSERNSPAKSCS</sequence>
<keyword evidence="3" id="KW-1185">Reference proteome</keyword>